<keyword evidence="4 6" id="KW-0472">Membrane</keyword>
<keyword evidence="9" id="KW-1185">Reference proteome</keyword>
<evidence type="ECO:0000256" key="3">
    <source>
        <dbReference type="ARBA" id="ARBA00022989"/>
    </source>
</evidence>
<evidence type="ECO:0000259" key="7">
    <source>
        <dbReference type="PROSITE" id="PS50262"/>
    </source>
</evidence>
<dbReference type="Pfam" id="PF00001">
    <property type="entry name" value="7tm_1"/>
    <property type="match status" value="1"/>
</dbReference>
<feature type="transmembrane region" description="Helical" evidence="6">
    <location>
        <begin position="238"/>
        <end position="263"/>
    </location>
</feature>
<dbReference type="AlphaFoldDB" id="A0AAE0XPH3"/>
<evidence type="ECO:0000256" key="1">
    <source>
        <dbReference type="ARBA" id="ARBA00004370"/>
    </source>
</evidence>
<feature type="transmembrane region" description="Helical" evidence="6">
    <location>
        <begin position="283"/>
        <end position="306"/>
    </location>
</feature>
<feature type="transmembrane region" description="Helical" evidence="6">
    <location>
        <begin position="326"/>
        <end position="346"/>
    </location>
</feature>
<dbReference type="PANTHER" id="PTHR46641:SF22">
    <property type="entry name" value="PROCTOLIN RECEPTOR, ISOFORM A"/>
    <property type="match status" value="1"/>
</dbReference>
<gene>
    <name evidence="8" type="ORF">RRG08_015864</name>
</gene>
<dbReference type="Gene3D" id="1.20.1070.10">
    <property type="entry name" value="Rhodopsin 7-helix transmembrane proteins"/>
    <property type="match status" value="1"/>
</dbReference>
<dbReference type="GO" id="GO:0016020">
    <property type="term" value="C:membrane"/>
    <property type="evidence" value="ECO:0007669"/>
    <property type="project" value="UniProtKB-SubCell"/>
</dbReference>
<protein>
    <recommendedName>
        <fullName evidence="7">G-protein coupled receptors family 1 profile domain-containing protein</fullName>
    </recommendedName>
</protein>
<comment type="subcellular location">
    <subcellularLocation>
        <location evidence="1">Membrane</location>
    </subcellularLocation>
</comment>
<feature type="transmembrane region" description="Helical" evidence="6">
    <location>
        <begin position="101"/>
        <end position="125"/>
    </location>
</feature>
<comment type="caution">
    <text evidence="8">The sequence shown here is derived from an EMBL/GenBank/DDBJ whole genome shotgun (WGS) entry which is preliminary data.</text>
</comment>
<keyword evidence="3 6" id="KW-1133">Transmembrane helix</keyword>
<evidence type="ECO:0000256" key="6">
    <source>
        <dbReference type="SAM" id="Phobius"/>
    </source>
</evidence>
<name>A0AAE0XPH3_9GAST</name>
<sequence length="473" mass="52826">MISAAELLVIVNFTDTAGIEDQRNVTLSSPYGVTPASQDVGSNLTNPPPPLCNSSSYEPSDLNFYLNGVSTAVVIMLGVLGNALAMIVLTRRTMRSSTNVFLTALAGWDTLVLLVVMLLICLIELSGPFRQHAFPYIVAYLYPLALAAQTATVWLTVSFTVERYIAVCHPLKAASMCSIPRARMVVLSISVIAVLYNVPRWLEYSIITRTDALNQTCISFGQTSLAKDSIYHKIYFGWLYFLIMCFIPLCSLTILNFFLIRAVRKSRLERKNMNVRESRENNVTIMLVSVVIVFIICQVPALIYNMAYSIDMPKVLNSYSWNVFSAFRNFLVTLNSAVNFILYCALGQKFRRTFVRTLCPCLVERMPKRFQSFSFNYKDTKLRMNNHNGRNNSNSFHGPGLNGSAYPNVSYRQCRTEKEPELNMKVLRRPNSARESTESAGSGGGTEAYSAGGCPRSSQKQLLPGGMKMCRAS</sequence>
<proteinExistence type="predicted"/>
<evidence type="ECO:0000313" key="9">
    <source>
        <dbReference type="Proteomes" id="UP001283361"/>
    </source>
</evidence>
<dbReference type="CDD" id="cd14978">
    <property type="entry name" value="7tmA_FMRFamide_R-like"/>
    <property type="match status" value="1"/>
</dbReference>
<evidence type="ECO:0000256" key="5">
    <source>
        <dbReference type="SAM" id="MobiDB-lite"/>
    </source>
</evidence>
<dbReference type="EMBL" id="JAWDGP010007893">
    <property type="protein sequence ID" value="KAK3701444.1"/>
    <property type="molecule type" value="Genomic_DNA"/>
</dbReference>
<dbReference type="InterPro" id="IPR000276">
    <property type="entry name" value="GPCR_Rhodpsn"/>
</dbReference>
<evidence type="ECO:0000313" key="8">
    <source>
        <dbReference type="EMBL" id="KAK3701444.1"/>
    </source>
</evidence>
<feature type="transmembrane region" description="Helical" evidence="6">
    <location>
        <begin position="182"/>
        <end position="199"/>
    </location>
</feature>
<dbReference type="PANTHER" id="PTHR46641">
    <property type="entry name" value="FMRFAMIDE RECEPTOR-RELATED"/>
    <property type="match status" value="1"/>
</dbReference>
<feature type="domain" description="G-protein coupled receptors family 1 profile" evidence="7">
    <location>
        <begin position="81"/>
        <end position="343"/>
    </location>
</feature>
<dbReference type="SUPFAM" id="SSF81321">
    <property type="entry name" value="Family A G protein-coupled receptor-like"/>
    <property type="match status" value="1"/>
</dbReference>
<dbReference type="InterPro" id="IPR052954">
    <property type="entry name" value="GPCR-Ligand_Int"/>
</dbReference>
<dbReference type="InterPro" id="IPR017452">
    <property type="entry name" value="GPCR_Rhodpsn_7TM"/>
</dbReference>
<keyword evidence="2 6" id="KW-0812">Transmembrane</keyword>
<dbReference type="GO" id="GO:0004930">
    <property type="term" value="F:G protein-coupled receptor activity"/>
    <property type="evidence" value="ECO:0007669"/>
    <property type="project" value="InterPro"/>
</dbReference>
<dbReference type="PROSITE" id="PS50262">
    <property type="entry name" value="G_PROTEIN_RECEP_F1_2"/>
    <property type="match status" value="1"/>
</dbReference>
<evidence type="ECO:0000256" key="2">
    <source>
        <dbReference type="ARBA" id="ARBA00022692"/>
    </source>
</evidence>
<feature type="region of interest" description="Disordered" evidence="5">
    <location>
        <begin position="425"/>
        <end position="473"/>
    </location>
</feature>
<dbReference type="PRINTS" id="PR00237">
    <property type="entry name" value="GPCRRHODOPSN"/>
</dbReference>
<feature type="transmembrane region" description="Helical" evidence="6">
    <location>
        <begin position="64"/>
        <end position="89"/>
    </location>
</feature>
<organism evidence="8 9">
    <name type="scientific">Elysia crispata</name>
    <name type="common">lettuce slug</name>
    <dbReference type="NCBI Taxonomy" id="231223"/>
    <lineage>
        <taxon>Eukaryota</taxon>
        <taxon>Metazoa</taxon>
        <taxon>Spiralia</taxon>
        <taxon>Lophotrochozoa</taxon>
        <taxon>Mollusca</taxon>
        <taxon>Gastropoda</taxon>
        <taxon>Heterobranchia</taxon>
        <taxon>Euthyneura</taxon>
        <taxon>Panpulmonata</taxon>
        <taxon>Sacoglossa</taxon>
        <taxon>Placobranchoidea</taxon>
        <taxon>Plakobranchidae</taxon>
        <taxon>Elysia</taxon>
    </lineage>
</organism>
<reference evidence="8" key="1">
    <citation type="journal article" date="2023" name="G3 (Bethesda)">
        <title>A reference genome for the long-term kleptoplast-retaining sea slug Elysia crispata morphotype clarki.</title>
        <authorList>
            <person name="Eastman K.E."/>
            <person name="Pendleton A.L."/>
            <person name="Shaikh M.A."/>
            <person name="Suttiyut T."/>
            <person name="Ogas R."/>
            <person name="Tomko P."/>
            <person name="Gavelis G."/>
            <person name="Widhalm J.R."/>
            <person name="Wisecaver J.H."/>
        </authorList>
    </citation>
    <scope>NUCLEOTIDE SEQUENCE</scope>
    <source>
        <strain evidence="8">ECLA1</strain>
    </source>
</reference>
<feature type="transmembrane region" description="Helical" evidence="6">
    <location>
        <begin position="137"/>
        <end position="161"/>
    </location>
</feature>
<accession>A0AAE0XPH3</accession>
<dbReference type="Proteomes" id="UP001283361">
    <property type="component" value="Unassembled WGS sequence"/>
</dbReference>
<evidence type="ECO:0000256" key="4">
    <source>
        <dbReference type="ARBA" id="ARBA00023136"/>
    </source>
</evidence>